<evidence type="ECO:0000256" key="1">
    <source>
        <dbReference type="SAM" id="Phobius"/>
    </source>
</evidence>
<dbReference type="CDD" id="cd04186">
    <property type="entry name" value="GT_2_like_c"/>
    <property type="match status" value="1"/>
</dbReference>
<dbReference type="Pfam" id="PF00535">
    <property type="entry name" value="Glycos_transf_2"/>
    <property type="match status" value="1"/>
</dbReference>
<name>A0A1J5SE57_9ZZZZ</name>
<feature type="domain" description="Glycosyltransferase 2-like" evidence="2">
    <location>
        <begin position="2"/>
        <end position="167"/>
    </location>
</feature>
<dbReference type="EMBL" id="MLJW01000041">
    <property type="protein sequence ID" value="OIR06729.1"/>
    <property type="molecule type" value="Genomic_DNA"/>
</dbReference>
<protein>
    <submittedName>
        <fullName evidence="3">N-acetylglucosaminyl-diphospho-decaprenol L-rhamnosyltransferase</fullName>
        <ecNumber evidence="3">2.4.1.289</ecNumber>
    </submittedName>
</protein>
<gene>
    <name evidence="3" type="primary">wbbL_4</name>
    <name evidence="3" type="ORF">GALL_109770</name>
</gene>
<dbReference type="InterPro" id="IPR001173">
    <property type="entry name" value="Glyco_trans_2-like"/>
</dbReference>
<evidence type="ECO:0000313" key="3">
    <source>
        <dbReference type="EMBL" id="OIR06729.1"/>
    </source>
</evidence>
<accession>A0A1J5SE57</accession>
<dbReference type="Gene3D" id="3.90.550.10">
    <property type="entry name" value="Spore Coat Polysaccharide Biosynthesis Protein SpsA, Chain A"/>
    <property type="match status" value="1"/>
</dbReference>
<keyword evidence="1" id="KW-1133">Transmembrane helix</keyword>
<dbReference type="PANTHER" id="PTHR43179">
    <property type="entry name" value="RHAMNOSYLTRANSFERASE WBBL"/>
    <property type="match status" value="1"/>
</dbReference>
<feature type="transmembrane region" description="Helical" evidence="1">
    <location>
        <begin position="240"/>
        <end position="262"/>
    </location>
</feature>
<keyword evidence="1" id="KW-0812">Transmembrane</keyword>
<keyword evidence="1" id="KW-0472">Membrane</keyword>
<dbReference type="PANTHER" id="PTHR43179:SF11">
    <property type="entry name" value="GLYCOSYL TRANSFERASE"/>
    <property type="match status" value="1"/>
</dbReference>
<evidence type="ECO:0000259" key="2">
    <source>
        <dbReference type="Pfam" id="PF00535"/>
    </source>
</evidence>
<reference evidence="3" key="1">
    <citation type="submission" date="2016-10" db="EMBL/GenBank/DDBJ databases">
        <title>Sequence of Gallionella enrichment culture.</title>
        <authorList>
            <person name="Poehlein A."/>
            <person name="Muehling M."/>
            <person name="Daniel R."/>
        </authorList>
    </citation>
    <scope>NUCLEOTIDE SEQUENCE</scope>
</reference>
<dbReference type="SUPFAM" id="SSF53448">
    <property type="entry name" value="Nucleotide-diphospho-sugar transferases"/>
    <property type="match status" value="1"/>
</dbReference>
<proteinExistence type="predicted"/>
<organism evidence="3">
    <name type="scientific">mine drainage metagenome</name>
    <dbReference type="NCBI Taxonomy" id="410659"/>
    <lineage>
        <taxon>unclassified sequences</taxon>
        <taxon>metagenomes</taxon>
        <taxon>ecological metagenomes</taxon>
    </lineage>
</organism>
<dbReference type="AlphaFoldDB" id="A0A1J5SE57"/>
<keyword evidence="3" id="KW-0808">Transferase</keyword>
<sequence>MIVNWNSFDHLRRCLAALAAQETPFARVIVIDNDSIDAPKNLDFAAGPENLSYLRLPYNAGFARGNNLALQELADCEWVALINPDAFLDRGWLLRMIEASVNHPGFSCFASRLVSANQPSILDGMGDAYHVSGLVWRHGHGRPLRETPAVEVFSPCAAAALYRREALLAVGGFDEDFFCYVEDVDLGFRLRLAGHRCMLVPGAIAHHVGSATTGGKHSDFAIYHGHRNLVWAYVKNMPGVLFWALLPLHLAMNLVSVAWFAYRGQGRVILRAKRDAVKGLAKMWRKRREIQARRSVSTREIWRVIDKRLRKNPSEVA</sequence>
<keyword evidence="3" id="KW-0328">Glycosyltransferase</keyword>
<dbReference type="EC" id="2.4.1.289" evidence="3"/>
<dbReference type="GO" id="GO:0102096">
    <property type="term" value="F:decaprenyl-N-acetyl-alpha-D-glucosaminyl-pyrophosphate:dTDP-alpha-L-rhamnose rhamnosyltransferase activity"/>
    <property type="evidence" value="ECO:0007669"/>
    <property type="project" value="UniProtKB-EC"/>
</dbReference>
<dbReference type="InterPro" id="IPR029044">
    <property type="entry name" value="Nucleotide-diphossugar_trans"/>
</dbReference>
<comment type="caution">
    <text evidence="3">The sequence shown here is derived from an EMBL/GenBank/DDBJ whole genome shotgun (WGS) entry which is preliminary data.</text>
</comment>